<proteinExistence type="predicted"/>
<evidence type="ECO:0000256" key="1">
    <source>
        <dbReference type="SAM" id="MobiDB-lite"/>
    </source>
</evidence>
<dbReference type="EMBL" id="NMVO01000013">
    <property type="protein sequence ID" value="OYO13303.1"/>
    <property type="molecule type" value="Genomic_DNA"/>
</dbReference>
<gene>
    <name evidence="2" type="ORF">CGZ94_09950</name>
</gene>
<keyword evidence="3" id="KW-1185">Reference proteome</keyword>
<comment type="caution">
    <text evidence="2">The sequence shown here is derived from an EMBL/GenBank/DDBJ whole genome shotgun (WGS) entry which is preliminary data.</text>
</comment>
<evidence type="ECO:0000313" key="3">
    <source>
        <dbReference type="Proteomes" id="UP000215896"/>
    </source>
</evidence>
<protein>
    <submittedName>
        <fullName evidence="2">Uncharacterized protein</fullName>
    </submittedName>
</protein>
<organism evidence="2 3">
    <name type="scientific">Enemella evansiae</name>
    <dbReference type="NCBI Taxonomy" id="2016499"/>
    <lineage>
        <taxon>Bacteria</taxon>
        <taxon>Bacillati</taxon>
        <taxon>Actinomycetota</taxon>
        <taxon>Actinomycetes</taxon>
        <taxon>Propionibacteriales</taxon>
        <taxon>Propionibacteriaceae</taxon>
        <taxon>Enemella</taxon>
    </lineage>
</organism>
<accession>A0A255GG60</accession>
<dbReference type="AlphaFoldDB" id="A0A255GG60"/>
<sequence>MGRWVGWLSLLLRLVGSASGVARPLGLAVGSSLRSPPVAFGEGVRSAAPPPPDPPEPIWATVVPWPPDRALPVSASKPVISNPASRKIAAAAPSRCSILNRGLAGSSSVVATAVAPAGRSAGVLGVPGSPTRSPIGSARVSSAWYAAVGWSAAARGAVGSDPSTRRCAPRSGNVAGSLVPRSGNVVESSTGDVGESAPAGSCAVGVPEAADPPR</sequence>
<feature type="region of interest" description="Disordered" evidence="1">
    <location>
        <begin position="158"/>
        <end position="214"/>
    </location>
</feature>
<name>A0A255GG60_9ACTN</name>
<dbReference type="Proteomes" id="UP000215896">
    <property type="component" value="Unassembled WGS sequence"/>
</dbReference>
<evidence type="ECO:0000313" key="2">
    <source>
        <dbReference type="EMBL" id="OYO13303.1"/>
    </source>
</evidence>
<reference evidence="2 3" key="1">
    <citation type="submission" date="2017-07" db="EMBL/GenBank/DDBJ databases">
        <title>Draft whole genome sequences of clinical Proprionibacteriaceae strains.</title>
        <authorList>
            <person name="Bernier A.-M."/>
            <person name="Bernard K."/>
            <person name="Domingo M.-C."/>
        </authorList>
    </citation>
    <scope>NUCLEOTIDE SEQUENCE [LARGE SCALE GENOMIC DNA]</scope>
    <source>
        <strain evidence="2 3">NML 030167</strain>
    </source>
</reference>